<sequence>MTLTDKPEKPDYMTDAQGRHVPIDLIDDADLLRDQTVEAILERAVMLQAQMRAFKQQAMSDVREFVDLSAERYNVKVGGQKGNITLTSYDGTRKVVVQVSENIRFDERIQAAKKLIDDCIHRWTADSSSEVKALVDHAFQADKEGNISISRILGLTRLKIDDGQWLDAMQAIRDSMQVIDTATYMRLYRRDHSRDQWTAIPLDIAKL</sequence>
<dbReference type="RefSeq" id="WP_233926068.1">
    <property type="nucleotide sequence ID" value="NZ_JAJVKT010000022.1"/>
</dbReference>
<keyword evidence="2" id="KW-1185">Reference proteome</keyword>
<evidence type="ECO:0000313" key="2">
    <source>
        <dbReference type="Proteomes" id="UP001107961"/>
    </source>
</evidence>
<dbReference type="InterPro" id="IPR021505">
    <property type="entry name" value="Phage_B3_Orf6"/>
</dbReference>
<reference evidence="1" key="1">
    <citation type="submission" date="2022-01" db="EMBL/GenBank/DDBJ databases">
        <authorList>
            <person name="Karlyshev A.V."/>
            <person name="Jaspars M."/>
        </authorList>
    </citation>
    <scope>NUCLEOTIDE SEQUENCE</scope>
    <source>
        <strain evidence="1">AGSA3-2</strain>
    </source>
</reference>
<dbReference type="AlphaFoldDB" id="A0A9Q3W764"/>
<dbReference type="Proteomes" id="UP001107961">
    <property type="component" value="Unassembled WGS sequence"/>
</dbReference>
<name>A0A9Q3W764_9GAMM</name>
<evidence type="ECO:0000313" key="1">
    <source>
        <dbReference type="EMBL" id="MCE7510279.1"/>
    </source>
</evidence>
<gene>
    <name evidence="1" type="ORF">LZG35_16690</name>
</gene>
<comment type="caution">
    <text evidence="1">The sequence shown here is derived from an EMBL/GenBank/DDBJ whole genome shotgun (WGS) entry which is preliminary data.</text>
</comment>
<dbReference type="EMBL" id="JAJVKT010000022">
    <property type="protein sequence ID" value="MCE7510279.1"/>
    <property type="molecule type" value="Genomic_DNA"/>
</dbReference>
<dbReference type="Pfam" id="PF11363">
    <property type="entry name" value="DUF3164"/>
    <property type="match status" value="1"/>
</dbReference>
<organism evidence="1 2">
    <name type="scientific">Alloalcanivorax xenomutans</name>
    <dbReference type="NCBI Taxonomy" id="1094342"/>
    <lineage>
        <taxon>Bacteria</taxon>
        <taxon>Pseudomonadati</taxon>
        <taxon>Pseudomonadota</taxon>
        <taxon>Gammaproteobacteria</taxon>
        <taxon>Oceanospirillales</taxon>
        <taxon>Alcanivoracaceae</taxon>
        <taxon>Alloalcanivorax</taxon>
    </lineage>
</organism>
<accession>A0A9Q3W764</accession>
<protein>
    <submittedName>
        <fullName evidence="1">DUF3164 family protein</fullName>
    </submittedName>
</protein>
<proteinExistence type="predicted"/>